<dbReference type="InterPro" id="IPR051397">
    <property type="entry name" value="Zn-ADH-like_protein"/>
</dbReference>
<organism evidence="2">
    <name type="scientific">freshwater metagenome</name>
    <dbReference type="NCBI Taxonomy" id="449393"/>
    <lineage>
        <taxon>unclassified sequences</taxon>
        <taxon>metagenomes</taxon>
        <taxon>ecological metagenomes</taxon>
    </lineage>
</organism>
<accession>A0A6J7B8I8</accession>
<dbReference type="SUPFAM" id="SSF50129">
    <property type="entry name" value="GroES-like"/>
    <property type="match status" value="1"/>
</dbReference>
<sequence length="301" mass="31665">MEYVDMDDPIPGTNEELIEVTSIGVNYADTHQIENGYLAEQVLPLFPGLEVVGTTQSGRRVLASVTTGAYAQKALANKAYMIDVPEGVSDEQALAMFVQGATAWHILKTMGHVKAGESVVVHAAAGGVGCLSIQLAKMWGARVIAVCSPTKKDLVMTLGADVWVDAQSPQMKKDLLAANNGRAVDIVLEMVGGKTFDDSLAALAPFGRLITFGTASRKAATPIAPGALVGGTKTVSGFWLAHCFNNKELLNDVIVELFGLILSGALKPVIGPVFPLSKATDAHRAILARETTGKVTLNPAL</sequence>
<dbReference type="InterPro" id="IPR036291">
    <property type="entry name" value="NAD(P)-bd_dom_sf"/>
</dbReference>
<dbReference type="InterPro" id="IPR011032">
    <property type="entry name" value="GroES-like_sf"/>
</dbReference>
<dbReference type="Gene3D" id="3.90.180.10">
    <property type="entry name" value="Medium-chain alcohol dehydrogenases, catalytic domain"/>
    <property type="match status" value="1"/>
</dbReference>
<reference evidence="2" key="1">
    <citation type="submission" date="2020-05" db="EMBL/GenBank/DDBJ databases">
        <authorList>
            <person name="Chiriac C."/>
            <person name="Salcher M."/>
            <person name="Ghai R."/>
            <person name="Kavagutti S V."/>
        </authorList>
    </citation>
    <scope>NUCLEOTIDE SEQUENCE</scope>
</reference>
<dbReference type="PANTHER" id="PTHR43677:SF4">
    <property type="entry name" value="QUINONE OXIDOREDUCTASE-LIKE PROTEIN 2"/>
    <property type="match status" value="1"/>
</dbReference>
<dbReference type="Pfam" id="PF00107">
    <property type="entry name" value="ADH_zinc_N"/>
    <property type="match status" value="1"/>
</dbReference>
<proteinExistence type="predicted"/>
<dbReference type="InterPro" id="IPR013149">
    <property type="entry name" value="ADH-like_C"/>
</dbReference>
<evidence type="ECO:0000313" key="2">
    <source>
        <dbReference type="EMBL" id="CAB4841431.1"/>
    </source>
</evidence>
<dbReference type="InterPro" id="IPR020843">
    <property type="entry name" value="ER"/>
</dbReference>
<dbReference type="EMBL" id="CAFAZX010000016">
    <property type="protein sequence ID" value="CAB4841431.1"/>
    <property type="molecule type" value="Genomic_DNA"/>
</dbReference>
<dbReference type="Gene3D" id="3.40.50.720">
    <property type="entry name" value="NAD(P)-binding Rossmann-like Domain"/>
    <property type="match status" value="1"/>
</dbReference>
<gene>
    <name evidence="2" type="ORF">UFOPK3241_00453</name>
</gene>
<protein>
    <submittedName>
        <fullName evidence="2">Unannotated protein</fullName>
    </submittedName>
</protein>
<feature type="domain" description="Enoyl reductase (ER)" evidence="1">
    <location>
        <begin position="1"/>
        <end position="297"/>
    </location>
</feature>
<dbReference type="AlphaFoldDB" id="A0A6J7B8I8"/>
<dbReference type="PANTHER" id="PTHR43677">
    <property type="entry name" value="SHORT-CHAIN DEHYDROGENASE/REDUCTASE"/>
    <property type="match status" value="1"/>
</dbReference>
<dbReference type="SMART" id="SM00829">
    <property type="entry name" value="PKS_ER"/>
    <property type="match status" value="1"/>
</dbReference>
<dbReference type="SUPFAM" id="SSF51735">
    <property type="entry name" value="NAD(P)-binding Rossmann-fold domains"/>
    <property type="match status" value="1"/>
</dbReference>
<evidence type="ECO:0000259" key="1">
    <source>
        <dbReference type="SMART" id="SM00829"/>
    </source>
</evidence>
<dbReference type="GO" id="GO:0016491">
    <property type="term" value="F:oxidoreductase activity"/>
    <property type="evidence" value="ECO:0007669"/>
    <property type="project" value="InterPro"/>
</dbReference>
<name>A0A6J7B8I8_9ZZZZ</name>